<dbReference type="SMART" id="SM00518">
    <property type="entry name" value="AP2Ec"/>
    <property type="match status" value="1"/>
</dbReference>
<comment type="function">
    <text evidence="7">Endonuclease IV plays a role in DNA repair. It cleaves phosphodiester bonds at apurinic or apyrimidinic (AP) sites, generating a 3'-hydroxyl group and a 5'-terminal sugar phosphate.</text>
</comment>
<dbReference type="PANTHER" id="PTHR21445">
    <property type="entry name" value="ENDONUCLEASE IV ENDODEOXYRIBONUCLEASE IV"/>
    <property type="match status" value="1"/>
</dbReference>
<feature type="binding site" evidence="7">
    <location>
        <position position="262"/>
    </location>
    <ligand>
        <name>Zn(2+)</name>
        <dbReference type="ChEBI" id="CHEBI:29105"/>
        <label>3</label>
    </ligand>
</feature>
<proteinExistence type="inferred from homology"/>
<feature type="binding site" evidence="7">
    <location>
        <position position="292"/>
    </location>
    <ligand>
        <name>Zn(2+)</name>
        <dbReference type="ChEBI" id="CHEBI:29105"/>
        <label>2</label>
    </ligand>
</feature>
<evidence type="ECO:0000259" key="8">
    <source>
        <dbReference type="Pfam" id="PF01261"/>
    </source>
</evidence>
<dbReference type="InterPro" id="IPR013022">
    <property type="entry name" value="Xyl_isomerase-like_TIM-brl"/>
</dbReference>
<evidence type="ECO:0000256" key="1">
    <source>
        <dbReference type="ARBA" id="ARBA00005340"/>
    </source>
</evidence>
<dbReference type="PROSITE" id="PS51432">
    <property type="entry name" value="AP_NUCLEASE_F2_4"/>
    <property type="match status" value="1"/>
</dbReference>
<dbReference type="EC" id="3.1.21.2" evidence="7"/>
<dbReference type="GO" id="GO:0008833">
    <property type="term" value="F:deoxyribonuclease IV (phage-T4-induced) activity"/>
    <property type="evidence" value="ECO:0007669"/>
    <property type="project" value="UniProtKB-UniRule"/>
</dbReference>
<dbReference type="InterPro" id="IPR018246">
    <property type="entry name" value="AP_endonuc_F2_Zn_BS"/>
</dbReference>
<dbReference type="Pfam" id="PF01261">
    <property type="entry name" value="AP_endonuc_2"/>
    <property type="match status" value="1"/>
</dbReference>
<feature type="binding site" evidence="7">
    <location>
        <position position="72"/>
    </location>
    <ligand>
        <name>Zn(2+)</name>
        <dbReference type="ChEBI" id="CHEBI:29105"/>
        <label>1</label>
    </ligand>
</feature>
<keyword evidence="4 7" id="KW-0378">Hydrolase</keyword>
<feature type="binding site" evidence="7">
    <location>
        <position position="213"/>
    </location>
    <ligand>
        <name>Zn(2+)</name>
        <dbReference type="ChEBI" id="CHEBI:29105"/>
        <label>3</label>
    </ligand>
</feature>
<comment type="similarity">
    <text evidence="1 7">Belongs to the AP endonuclease 2 family.</text>
</comment>
<dbReference type="EMBL" id="LBXN01000044">
    <property type="protein sequence ID" value="KKR32441.1"/>
    <property type="molecule type" value="Genomic_DNA"/>
</dbReference>
<keyword evidence="2 7" id="KW-0479">Metal-binding</keyword>
<feature type="domain" description="Xylose isomerase-like TIM barrel" evidence="8">
    <location>
        <begin position="24"/>
        <end position="311"/>
    </location>
</feature>
<evidence type="ECO:0000256" key="2">
    <source>
        <dbReference type="ARBA" id="ARBA00022723"/>
    </source>
</evidence>
<evidence type="ECO:0000256" key="5">
    <source>
        <dbReference type="ARBA" id="ARBA00022833"/>
    </source>
</evidence>
<dbReference type="CDD" id="cd00019">
    <property type="entry name" value="AP2Ec"/>
    <property type="match status" value="1"/>
</dbReference>
<keyword evidence="6 7" id="KW-0234">DNA repair</keyword>
<reference evidence="9 10" key="1">
    <citation type="journal article" date="2015" name="Nature">
        <title>rRNA introns, odd ribosomes, and small enigmatic genomes across a large radiation of phyla.</title>
        <authorList>
            <person name="Brown C.T."/>
            <person name="Hug L.A."/>
            <person name="Thomas B.C."/>
            <person name="Sharon I."/>
            <person name="Castelle C.J."/>
            <person name="Singh A."/>
            <person name="Wilkins M.J."/>
            <person name="Williams K.H."/>
            <person name="Banfield J.F."/>
        </authorList>
    </citation>
    <scope>NUCLEOTIDE SEQUENCE [LARGE SCALE GENOMIC DNA]</scope>
</reference>
<keyword evidence="7 9" id="KW-0255">Endonuclease</keyword>
<comment type="caution">
    <text evidence="7">Lacks conserved residue(s) required for the propagation of feature annotation.</text>
</comment>
<dbReference type="GO" id="GO:0003906">
    <property type="term" value="F:DNA-(apurinic or apyrimidinic site) endonuclease activity"/>
    <property type="evidence" value="ECO:0007669"/>
    <property type="project" value="TreeGrafter"/>
</dbReference>
<comment type="cofactor">
    <cofactor evidence="7">
        <name>Zn(2+)</name>
        <dbReference type="ChEBI" id="CHEBI:29105"/>
    </cofactor>
    <text evidence="7">Binds 3 Zn(2+) ions.</text>
</comment>
<protein>
    <recommendedName>
        <fullName evidence="7">Probable endonuclease 4</fullName>
        <ecNumber evidence="7">3.1.21.2</ecNumber>
    </recommendedName>
    <alternativeName>
        <fullName evidence="7">Endodeoxyribonuclease IV</fullName>
    </alternativeName>
    <alternativeName>
        <fullName evidence="7">Endonuclease IV</fullName>
    </alternativeName>
</protein>
<dbReference type="PROSITE" id="PS00730">
    <property type="entry name" value="AP_NUCLEASE_F2_2"/>
    <property type="match status" value="1"/>
</dbReference>
<evidence type="ECO:0000313" key="10">
    <source>
        <dbReference type="Proteomes" id="UP000034539"/>
    </source>
</evidence>
<dbReference type="GO" id="GO:0008270">
    <property type="term" value="F:zinc ion binding"/>
    <property type="evidence" value="ECO:0007669"/>
    <property type="project" value="UniProtKB-UniRule"/>
</dbReference>
<feature type="binding site" evidence="7">
    <location>
        <position position="210"/>
    </location>
    <ligand>
        <name>Zn(2+)</name>
        <dbReference type="ChEBI" id="CHEBI:29105"/>
        <label>2</label>
    </ligand>
</feature>
<dbReference type="Gene3D" id="3.20.20.150">
    <property type="entry name" value="Divalent-metal-dependent TIM barrel enzymes"/>
    <property type="match status" value="1"/>
</dbReference>
<gene>
    <name evidence="7" type="primary">nfo</name>
    <name evidence="9" type="ORF">UT63_C0044G0008</name>
</gene>
<dbReference type="GO" id="GO:0008081">
    <property type="term" value="F:phosphoric diester hydrolase activity"/>
    <property type="evidence" value="ECO:0007669"/>
    <property type="project" value="TreeGrafter"/>
</dbReference>
<sequence>MSIIYLMKLGAHLSISGGLDKAIENVVNIGGNCLQIFSTSPRMWKNPSVTEEMVERFKTAKEKFNIDPVYFHATYLISLGENGRVGQLSKDFLIAELSVAAKLGVRGSIVHLGSFKDGIGEKKQIHNQQTVLEEVVLEPSAGLHPVDIDGTIQNKYSVLVGNILQILDNTPKETLFMIENAGNRKIGLKLEEISHIIKSVGSPRFRVCLDTCHLHAAGYDIKTEEKLDAFLNEFDKLVGLDRLELFHINDSKDLFGSLRDRHENIGEGHIGLEPFRVLLNHPKTKNLSLIIETPGFENKGPDKKNLDILKELII</sequence>
<dbReference type="PROSITE" id="PS00731">
    <property type="entry name" value="AP_NUCLEASE_F2_3"/>
    <property type="match status" value="1"/>
</dbReference>
<comment type="catalytic activity">
    <reaction evidence="7">
        <text>Endonucleolytic cleavage to 5'-phosphooligonucleotide end-products.</text>
        <dbReference type="EC" id="3.1.21.2"/>
    </reaction>
</comment>
<evidence type="ECO:0000256" key="3">
    <source>
        <dbReference type="ARBA" id="ARBA00022763"/>
    </source>
</evidence>
<dbReference type="HAMAP" id="MF_00152">
    <property type="entry name" value="Nfo"/>
    <property type="match status" value="1"/>
</dbReference>
<keyword evidence="7" id="KW-0540">Nuclease</keyword>
<dbReference type="AlphaFoldDB" id="A0A0G0Q4Z1"/>
<dbReference type="Proteomes" id="UP000034539">
    <property type="component" value="Unassembled WGS sequence"/>
</dbReference>
<dbReference type="SUPFAM" id="SSF51658">
    <property type="entry name" value="Xylose isomerase-like"/>
    <property type="match status" value="1"/>
</dbReference>
<feature type="binding site" evidence="7">
    <location>
        <position position="260"/>
    </location>
    <ligand>
        <name>Zn(2+)</name>
        <dbReference type="ChEBI" id="CHEBI:29105"/>
        <label>3</label>
    </ligand>
</feature>
<name>A0A0G0Q4Z1_9BACT</name>
<evidence type="ECO:0000256" key="4">
    <source>
        <dbReference type="ARBA" id="ARBA00022801"/>
    </source>
</evidence>
<keyword evidence="5 7" id="KW-0862">Zinc</keyword>
<dbReference type="GO" id="GO:0006284">
    <property type="term" value="P:base-excision repair"/>
    <property type="evidence" value="ECO:0007669"/>
    <property type="project" value="TreeGrafter"/>
</dbReference>
<dbReference type="InterPro" id="IPR036237">
    <property type="entry name" value="Xyl_isomerase-like_sf"/>
</dbReference>
<dbReference type="GO" id="GO:0003677">
    <property type="term" value="F:DNA binding"/>
    <property type="evidence" value="ECO:0007669"/>
    <property type="project" value="InterPro"/>
</dbReference>
<accession>A0A0G0Q4Z1</accession>
<dbReference type="InterPro" id="IPR001719">
    <property type="entry name" value="AP_endonuc_2"/>
</dbReference>
<comment type="caution">
    <text evidence="9">The sequence shown here is derived from an EMBL/GenBank/DDBJ whole genome shotgun (WGS) entry which is preliminary data.</text>
</comment>
<dbReference type="PANTHER" id="PTHR21445:SF0">
    <property type="entry name" value="APURINIC-APYRIMIDINIC ENDONUCLEASE"/>
    <property type="match status" value="1"/>
</dbReference>
<feature type="binding site" evidence="7">
    <location>
        <position position="247"/>
    </location>
    <ligand>
        <name>Zn(2+)</name>
        <dbReference type="ChEBI" id="CHEBI:29105"/>
        <label>2</label>
    </ligand>
</feature>
<dbReference type="NCBIfam" id="TIGR00587">
    <property type="entry name" value="nfo"/>
    <property type="match status" value="1"/>
</dbReference>
<organism evidence="9 10">
    <name type="scientific">Candidatus Gottesmanbacteria bacterium GW2011_GWC2_39_8</name>
    <dbReference type="NCBI Taxonomy" id="1618450"/>
    <lineage>
        <taxon>Bacteria</taxon>
        <taxon>Candidatus Gottesmaniibacteriota</taxon>
    </lineage>
</organism>
<evidence type="ECO:0000256" key="6">
    <source>
        <dbReference type="ARBA" id="ARBA00023204"/>
    </source>
</evidence>
<evidence type="ECO:0000313" key="9">
    <source>
        <dbReference type="EMBL" id="KKR32441.1"/>
    </source>
</evidence>
<feature type="binding site" evidence="7">
    <location>
        <position position="111"/>
    </location>
    <ligand>
        <name>Zn(2+)</name>
        <dbReference type="ChEBI" id="CHEBI:29105"/>
        <label>1</label>
    </ligand>
</feature>
<keyword evidence="3 7" id="KW-0227">DNA damage</keyword>
<evidence type="ECO:0000256" key="7">
    <source>
        <dbReference type="HAMAP-Rule" id="MF_00152"/>
    </source>
</evidence>